<reference evidence="2" key="2">
    <citation type="submission" date="2021-03" db="UniProtKB">
        <authorList>
            <consortium name="EnsemblPlants"/>
        </authorList>
    </citation>
    <scope>IDENTIFICATION</scope>
</reference>
<dbReference type="EMBL" id="UZAU01000168">
    <property type="status" value="NOT_ANNOTATED_CDS"/>
    <property type="molecule type" value="Genomic_DNA"/>
</dbReference>
<evidence type="ECO:0000259" key="1">
    <source>
        <dbReference type="Pfam" id="PF05678"/>
    </source>
</evidence>
<evidence type="ECO:0000313" key="2">
    <source>
        <dbReference type="EnsemblPlants" id="cds.evm.model.02.1228"/>
    </source>
</evidence>
<protein>
    <recommendedName>
        <fullName evidence="1">VQ domain-containing protein</fullName>
    </recommendedName>
</protein>
<dbReference type="Pfam" id="PF05678">
    <property type="entry name" value="VQ"/>
    <property type="match status" value="1"/>
</dbReference>
<dbReference type="EnsemblPlants" id="evm.model.02.1228">
    <property type="protein sequence ID" value="cds.evm.model.02.1228"/>
    <property type="gene ID" value="evm.TU.02.1228"/>
</dbReference>
<dbReference type="Gramene" id="evm.model.02.1228">
    <property type="protein sequence ID" value="cds.evm.model.02.1228"/>
    <property type="gene ID" value="evm.TU.02.1228"/>
</dbReference>
<dbReference type="Proteomes" id="UP000596661">
    <property type="component" value="Chromosome 2"/>
</dbReference>
<evidence type="ECO:0000313" key="3">
    <source>
        <dbReference type="Proteomes" id="UP000596661"/>
    </source>
</evidence>
<dbReference type="PANTHER" id="PTHR33624:SF17">
    <property type="entry name" value="OS07G0687400 PROTEIN"/>
    <property type="match status" value="1"/>
</dbReference>
<organism evidence="2 3">
    <name type="scientific">Cannabis sativa</name>
    <name type="common">Hemp</name>
    <name type="synonym">Marijuana</name>
    <dbReference type="NCBI Taxonomy" id="3483"/>
    <lineage>
        <taxon>Eukaryota</taxon>
        <taxon>Viridiplantae</taxon>
        <taxon>Streptophyta</taxon>
        <taxon>Embryophyta</taxon>
        <taxon>Tracheophyta</taxon>
        <taxon>Spermatophyta</taxon>
        <taxon>Magnoliopsida</taxon>
        <taxon>eudicotyledons</taxon>
        <taxon>Gunneridae</taxon>
        <taxon>Pentapetalae</taxon>
        <taxon>rosids</taxon>
        <taxon>fabids</taxon>
        <taxon>Rosales</taxon>
        <taxon>Cannabaceae</taxon>
        <taxon>Cannabis</taxon>
    </lineage>
</organism>
<accession>A0A803NSS0</accession>
<dbReference type="InterPro" id="IPR039335">
    <property type="entry name" value="SIB1/2"/>
</dbReference>
<reference evidence="2" key="1">
    <citation type="submission" date="2018-11" db="EMBL/GenBank/DDBJ databases">
        <authorList>
            <person name="Grassa J C."/>
        </authorList>
    </citation>
    <scope>NUCLEOTIDE SEQUENCE [LARGE SCALE GENOMIC DNA]</scope>
</reference>
<feature type="domain" description="VQ" evidence="1">
    <location>
        <begin position="15"/>
        <end position="38"/>
    </location>
</feature>
<dbReference type="AlphaFoldDB" id="A0A803NSS0"/>
<sequence>MMKKNTKKGVKVVYISSPMKVKTSASEFRALVQELTGLRYDCYFSSFCGNQWKLHVVAKQSQREDGIILRRRKKGAKIVIWFDRGLEL</sequence>
<proteinExistence type="predicted"/>
<keyword evidence="3" id="KW-1185">Reference proteome</keyword>
<dbReference type="InterPro" id="IPR008889">
    <property type="entry name" value="VQ"/>
</dbReference>
<dbReference type="PANTHER" id="PTHR33624">
    <property type="entry name" value="SIGMA FACTOR BINDING PROTEIN 1, CHLOROPLASTIC"/>
    <property type="match status" value="1"/>
</dbReference>
<name>A0A803NSS0_CANSA</name>